<evidence type="ECO:0000313" key="3">
    <source>
        <dbReference type="EMBL" id="QHU27451.1"/>
    </source>
</evidence>
<sequence>MRSNIKFIESAKLKQSLNKFSSYVKILTFICPVLSIVNIGLLKQISQNTELITVDKVNKAHVICDKVMTGISTGIKGISGILDNTENVAEILDFVGKSNDAGATETTVDVITSTVDVITDIKQYIIKHVTAKINAISHKKIPQQKIPKIFFAFMSLLYISIFCQVLLDEDSSQNIMTDMTNLLSGGKKSRQKKQLHIKQTPKPKQTKPAKTPKVAQKKKK</sequence>
<evidence type="ECO:0000256" key="1">
    <source>
        <dbReference type="SAM" id="MobiDB-lite"/>
    </source>
</evidence>
<feature type="compositionally biased region" description="Basic residues" evidence="1">
    <location>
        <begin position="187"/>
        <end position="207"/>
    </location>
</feature>
<dbReference type="AlphaFoldDB" id="A0A6C0LCP9"/>
<keyword evidence="2" id="KW-0812">Transmembrane</keyword>
<feature type="transmembrane region" description="Helical" evidence="2">
    <location>
        <begin position="149"/>
        <end position="167"/>
    </location>
</feature>
<organism evidence="3">
    <name type="scientific">viral metagenome</name>
    <dbReference type="NCBI Taxonomy" id="1070528"/>
    <lineage>
        <taxon>unclassified sequences</taxon>
        <taxon>metagenomes</taxon>
        <taxon>organismal metagenomes</taxon>
    </lineage>
</organism>
<reference evidence="3" key="1">
    <citation type="journal article" date="2020" name="Nature">
        <title>Giant virus diversity and host interactions through global metagenomics.</title>
        <authorList>
            <person name="Schulz F."/>
            <person name="Roux S."/>
            <person name="Paez-Espino D."/>
            <person name="Jungbluth S."/>
            <person name="Walsh D.A."/>
            <person name="Denef V.J."/>
            <person name="McMahon K.D."/>
            <person name="Konstantinidis K.T."/>
            <person name="Eloe-Fadrosh E.A."/>
            <person name="Kyrpides N.C."/>
            <person name="Woyke T."/>
        </authorList>
    </citation>
    <scope>NUCLEOTIDE SEQUENCE</scope>
    <source>
        <strain evidence="3">GVMAG-M-3300027763-16</strain>
    </source>
</reference>
<protein>
    <submittedName>
        <fullName evidence="3">Uncharacterized protein</fullName>
    </submittedName>
</protein>
<feature type="transmembrane region" description="Helical" evidence="2">
    <location>
        <begin position="20"/>
        <end position="42"/>
    </location>
</feature>
<proteinExistence type="predicted"/>
<dbReference type="EMBL" id="MN740456">
    <property type="protein sequence ID" value="QHU27451.1"/>
    <property type="molecule type" value="Genomic_DNA"/>
</dbReference>
<feature type="region of interest" description="Disordered" evidence="1">
    <location>
        <begin position="183"/>
        <end position="220"/>
    </location>
</feature>
<name>A0A6C0LCP9_9ZZZZ</name>
<accession>A0A6C0LCP9</accession>
<keyword evidence="2" id="KW-1133">Transmembrane helix</keyword>
<keyword evidence="2" id="KW-0472">Membrane</keyword>
<evidence type="ECO:0000256" key="2">
    <source>
        <dbReference type="SAM" id="Phobius"/>
    </source>
</evidence>